<accession>K0IVD1</accession>
<dbReference type="eggNOG" id="COG5578">
    <property type="taxonomic scope" value="Bacteria"/>
</dbReference>
<gene>
    <name evidence="2" type="ordered locus">AXY_02670</name>
</gene>
<sequence length="234" mass="27512">MSDNNYGIISTRFYRVAEWIWRMAYVNILWLGFSLLGLGIFGIFPATVALLSVLRKWLTGEPDISIFKQFWSSYKADFLKANILGYLLGVLGYIIWFNYQYLGTVTGTERIFILIGWYVAVVLFILLALFLFPVYVHFKMPLLHYFRTTIVIAISSPFALITLVIALYLALRLFLFVPGLIPFYSMSVTGWLMMWTSVQAFRRIDRKRERIENNEYSIKYFWQQIKKNFKSSDD</sequence>
<keyword evidence="1" id="KW-1133">Transmembrane helix</keyword>
<reference evidence="2 3" key="1">
    <citation type="submission" date="2011-01" db="EMBL/GenBank/DDBJ databases">
        <title>Whole genome sequence of Amphibacillus xylinus NBRC 15112.</title>
        <authorList>
            <person name="Nakazawa H."/>
            <person name="Katano Y."/>
            <person name="Nakamura S."/>
            <person name="Sasagawa M."/>
            <person name="Fukada J."/>
            <person name="Arai T."/>
            <person name="Sasakura N."/>
            <person name="Mochizuki D."/>
            <person name="Hosoyama A."/>
            <person name="Harada K."/>
            <person name="Horikawa H."/>
            <person name="Kato Y."/>
            <person name="Harada T."/>
            <person name="Sasaki K."/>
            <person name="Sekiguchi M."/>
            <person name="Hodoyama M."/>
            <person name="Nishiko R."/>
            <person name="Narita H."/>
            <person name="Hanamaki A."/>
            <person name="Hata C."/>
            <person name="Konno Y."/>
            <person name="Niimura Y."/>
            <person name="Yamazaki S."/>
            <person name="Fujita N."/>
        </authorList>
    </citation>
    <scope>NUCLEOTIDE SEQUENCE [LARGE SCALE GENOMIC DNA]</scope>
    <source>
        <strain evidence="3">ATCC 51415 / DSM 6626 / JCM 7361 / LMG 17667 / NBRC 15112 / Ep01</strain>
    </source>
</reference>
<evidence type="ECO:0000256" key="1">
    <source>
        <dbReference type="SAM" id="Phobius"/>
    </source>
</evidence>
<feature type="transmembrane region" description="Helical" evidence="1">
    <location>
        <begin position="78"/>
        <end position="99"/>
    </location>
</feature>
<dbReference type="EMBL" id="AP012050">
    <property type="protein sequence ID" value="BAM46399.1"/>
    <property type="molecule type" value="Genomic_DNA"/>
</dbReference>
<dbReference type="STRING" id="698758.AXY_02670"/>
<name>K0IVD1_AMPXN</name>
<dbReference type="KEGG" id="axl:AXY_02670"/>
<feature type="transmembrane region" description="Helical" evidence="1">
    <location>
        <begin position="150"/>
        <end position="175"/>
    </location>
</feature>
<dbReference type="HOGENOM" id="CLU_081578_4_0_9"/>
<proteinExistence type="predicted"/>
<feature type="transmembrane region" description="Helical" evidence="1">
    <location>
        <begin position="28"/>
        <end position="54"/>
    </location>
</feature>
<evidence type="ECO:0000313" key="3">
    <source>
        <dbReference type="Proteomes" id="UP000006294"/>
    </source>
</evidence>
<dbReference type="Proteomes" id="UP000006294">
    <property type="component" value="Chromosome"/>
</dbReference>
<dbReference type="RefSeq" id="WP_015009005.1">
    <property type="nucleotide sequence ID" value="NC_018704.1"/>
</dbReference>
<keyword evidence="1" id="KW-0472">Membrane</keyword>
<keyword evidence="1" id="KW-0812">Transmembrane</keyword>
<dbReference type="InterPro" id="IPR006938">
    <property type="entry name" value="DUF624"/>
</dbReference>
<keyword evidence="3" id="KW-1185">Reference proteome</keyword>
<feature type="transmembrane region" description="Helical" evidence="1">
    <location>
        <begin position="181"/>
        <end position="201"/>
    </location>
</feature>
<dbReference type="Pfam" id="PF04854">
    <property type="entry name" value="DUF624"/>
    <property type="match status" value="1"/>
</dbReference>
<dbReference type="AlphaFoldDB" id="K0IVD1"/>
<evidence type="ECO:0008006" key="4">
    <source>
        <dbReference type="Google" id="ProtNLM"/>
    </source>
</evidence>
<evidence type="ECO:0000313" key="2">
    <source>
        <dbReference type="EMBL" id="BAM46399.1"/>
    </source>
</evidence>
<organism evidence="2 3">
    <name type="scientific">Amphibacillus xylanus (strain ATCC 51415 / DSM 6626 / JCM 7361 / LMG 17667 / NBRC 15112 / Ep01)</name>
    <dbReference type="NCBI Taxonomy" id="698758"/>
    <lineage>
        <taxon>Bacteria</taxon>
        <taxon>Bacillati</taxon>
        <taxon>Bacillota</taxon>
        <taxon>Bacilli</taxon>
        <taxon>Bacillales</taxon>
        <taxon>Bacillaceae</taxon>
        <taxon>Amphibacillus</taxon>
    </lineage>
</organism>
<feature type="transmembrane region" description="Helical" evidence="1">
    <location>
        <begin position="111"/>
        <end position="138"/>
    </location>
</feature>
<protein>
    <recommendedName>
        <fullName evidence="4">DUF624 domain-containing protein</fullName>
    </recommendedName>
</protein>